<accession>A0A372INA1</accession>
<evidence type="ECO:0000313" key="2">
    <source>
        <dbReference type="Proteomes" id="UP000264702"/>
    </source>
</evidence>
<gene>
    <name evidence="1" type="ORF">D0Y96_12555</name>
</gene>
<reference evidence="1 2" key="1">
    <citation type="submission" date="2018-08" db="EMBL/GenBank/DDBJ databases">
        <title>Acidipila sp. 4G-K13, an acidobacterium isolated from forest soil.</title>
        <authorList>
            <person name="Gao Z.-H."/>
            <person name="Qiu L.-H."/>
        </authorList>
    </citation>
    <scope>NUCLEOTIDE SEQUENCE [LARGE SCALE GENOMIC DNA]</scope>
    <source>
        <strain evidence="1 2">4G-K13</strain>
    </source>
</reference>
<proteinExistence type="predicted"/>
<comment type="caution">
    <text evidence="1">The sequence shown here is derived from an EMBL/GenBank/DDBJ whole genome shotgun (WGS) entry which is preliminary data.</text>
</comment>
<dbReference type="Proteomes" id="UP000264702">
    <property type="component" value="Unassembled WGS sequence"/>
</dbReference>
<name>A0A372INA1_9BACT</name>
<keyword evidence="2" id="KW-1185">Reference proteome</keyword>
<protein>
    <recommendedName>
        <fullName evidence="3">Terminase large subunit gp17-like C-terminal domain-containing protein</fullName>
    </recommendedName>
</protein>
<dbReference type="AlphaFoldDB" id="A0A372INA1"/>
<dbReference type="Gene3D" id="3.30.420.240">
    <property type="match status" value="1"/>
</dbReference>
<evidence type="ECO:0000313" key="1">
    <source>
        <dbReference type="EMBL" id="RFU16229.1"/>
    </source>
</evidence>
<dbReference type="EMBL" id="QVQT01000004">
    <property type="protein sequence ID" value="RFU16229.1"/>
    <property type="molecule type" value="Genomic_DNA"/>
</dbReference>
<evidence type="ECO:0008006" key="3">
    <source>
        <dbReference type="Google" id="ProtNLM"/>
    </source>
</evidence>
<sequence>MGAAGCFWREWQDAELTGVARHFFPWWWEEQYARDPVEEHSLTADERALMVRHGLSLGQIAYRRQLQTNFRGLTKQEYAEDANECFLSSGDCVFDTYAIDGRLRAICAPAQTRLKGQLQIWYPPIPGRKYLVAADPAGGGTEGDFSAAQVMDLGTGLQCAELQAKMEALEFAQELTRLGREYNDALMVVERNNHGSGVLAYLHGICRYPSIYTEGGKDGWLTNAVTRPQVLAGLGAALVESPEIFSSERLLKECRCFVRQQNGRTEAQAGEHDDCVMAMAIALAARREQLELRRVS</sequence>
<organism evidence="1 2">
    <name type="scientific">Paracidobacterium acidisoli</name>
    <dbReference type="NCBI Taxonomy" id="2303751"/>
    <lineage>
        <taxon>Bacteria</taxon>
        <taxon>Pseudomonadati</taxon>
        <taxon>Acidobacteriota</taxon>
        <taxon>Terriglobia</taxon>
        <taxon>Terriglobales</taxon>
        <taxon>Acidobacteriaceae</taxon>
        <taxon>Paracidobacterium</taxon>
    </lineage>
</organism>